<feature type="signal peptide" evidence="3">
    <location>
        <begin position="1"/>
        <end position="33"/>
    </location>
</feature>
<comment type="similarity">
    <text evidence="2">Belongs to the bacterial solute-binding protein 5 family.</text>
</comment>
<reference evidence="5 6" key="1">
    <citation type="submission" date="2016-11" db="EMBL/GenBank/DDBJ databases">
        <authorList>
            <person name="Jaros S."/>
            <person name="Januszkiewicz K."/>
            <person name="Wedrychowicz H."/>
        </authorList>
    </citation>
    <scope>NUCLEOTIDE SEQUENCE [LARGE SCALE GENOMIC DNA]</scope>
    <source>
        <strain evidence="5 6">ATCC 23634</strain>
    </source>
</reference>
<evidence type="ECO:0000256" key="3">
    <source>
        <dbReference type="SAM" id="SignalP"/>
    </source>
</evidence>
<evidence type="ECO:0000256" key="1">
    <source>
        <dbReference type="ARBA" id="ARBA00004418"/>
    </source>
</evidence>
<name>A0A1K2I289_9HYPH</name>
<gene>
    <name evidence="5" type="ORF">SAMN02983003_3688</name>
</gene>
<evidence type="ECO:0000259" key="4">
    <source>
        <dbReference type="Pfam" id="PF00496"/>
    </source>
</evidence>
<dbReference type="InterPro" id="IPR030678">
    <property type="entry name" value="Peptide/Ni-bd"/>
</dbReference>
<evidence type="ECO:0000313" key="5">
    <source>
        <dbReference type="EMBL" id="SFZ86506.1"/>
    </source>
</evidence>
<keyword evidence="6" id="KW-1185">Reference proteome</keyword>
<evidence type="ECO:0000313" key="6">
    <source>
        <dbReference type="Proteomes" id="UP000183447"/>
    </source>
</evidence>
<dbReference type="STRING" id="665118.SAMN02983003_3688"/>
<feature type="chain" id="PRO_5013335419" evidence="3">
    <location>
        <begin position="34"/>
        <end position="515"/>
    </location>
</feature>
<dbReference type="Gene3D" id="3.10.105.10">
    <property type="entry name" value="Dipeptide-binding Protein, Domain 3"/>
    <property type="match status" value="1"/>
</dbReference>
<protein>
    <submittedName>
        <fullName evidence="5">Peptide/nickel transport system substrate-binding protein</fullName>
    </submittedName>
</protein>
<sequence length="515" mass="55646">MRMTFLPSLRVMGVALMAASAPLSLTMGSTVLAQDLQTGTLRVGTLNDIANYDPQQFSTINFPLIKNLYDSLIEYTENGEPVPSLAESWEIAEDNRSVTVTLRDDVTFHSGKTMTSADVDATLQKGANPERGKNVFATMAVVENWETPDATTVKLNFKQAVPDKQILDLLQFLIVLEAEGVDNIEAVPAGTGPFKLANRVVGQSITLEANENYWREGEPILEGVEFTVFTEDASMTAALESDALDLIYNGSSRAAVRLRDAGYTVVAGPGKLVQVFRINTTRGPFQNESFRQAFNYLMDRDAILRVGYAGLGEVTALPWAPASPAADPAYNETYAYNLDKAKELLDASGLSDAEKSDWTILTNGGQEDAVAISQIVQGSLAEIGINVELDVRQSAEFTTALLAGDFFATFGGVGNVQKFPSRVATNSIYRTVNNPVLKDPHPHPEYVAAIEQVNSAFGEDVQAAYDNLNKVLVESAFGIPTNSYETGLIVAAPDVGGFTLDIDNLLVARTLGFTN</sequence>
<feature type="domain" description="Solute-binding protein family 5" evidence="4">
    <location>
        <begin position="80"/>
        <end position="416"/>
    </location>
</feature>
<dbReference type="Proteomes" id="UP000183447">
    <property type="component" value="Unassembled WGS sequence"/>
</dbReference>
<accession>A0A1K2I289</accession>
<comment type="subcellular location">
    <subcellularLocation>
        <location evidence="1">Periplasm</location>
    </subcellularLocation>
</comment>
<dbReference type="GO" id="GO:0015833">
    <property type="term" value="P:peptide transport"/>
    <property type="evidence" value="ECO:0007669"/>
    <property type="project" value="TreeGrafter"/>
</dbReference>
<evidence type="ECO:0000256" key="2">
    <source>
        <dbReference type="ARBA" id="ARBA00005695"/>
    </source>
</evidence>
<dbReference type="RefSeq" id="WP_072346110.1">
    <property type="nucleotide sequence ID" value="NZ_FPKU01000003.1"/>
</dbReference>
<dbReference type="InterPro" id="IPR000914">
    <property type="entry name" value="SBP_5_dom"/>
</dbReference>
<keyword evidence="3" id="KW-0732">Signal</keyword>
<dbReference type="Gene3D" id="3.40.190.10">
    <property type="entry name" value="Periplasmic binding protein-like II"/>
    <property type="match status" value="1"/>
</dbReference>
<organism evidence="5 6">
    <name type="scientific">Devosia enhydra</name>
    <dbReference type="NCBI Taxonomy" id="665118"/>
    <lineage>
        <taxon>Bacteria</taxon>
        <taxon>Pseudomonadati</taxon>
        <taxon>Pseudomonadota</taxon>
        <taxon>Alphaproteobacteria</taxon>
        <taxon>Hyphomicrobiales</taxon>
        <taxon>Devosiaceae</taxon>
        <taxon>Devosia</taxon>
    </lineage>
</organism>
<proteinExistence type="inferred from homology"/>
<dbReference type="CDD" id="cd00995">
    <property type="entry name" value="PBP2_NikA_DppA_OppA_like"/>
    <property type="match status" value="1"/>
</dbReference>
<dbReference type="InterPro" id="IPR039424">
    <property type="entry name" value="SBP_5"/>
</dbReference>
<dbReference type="GO" id="GO:1904680">
    <property type="term" value="F:peptide transmembrane transporter activity"/>
    <property type="evidence" value="ECO:0007669"/>
    <property type="project" value="TreeGrafter"/>
</dbReference>
<dbReference type="AlphaFoldDB" id="A0A1K2I289"/>
<dbReference type="Pfam" id="PF00496">
    <property type="entry name" value="SBP_bac_5"/>
    <property type="match status" value="1"/>
</dbReference>
<dbReference type="GO" id="GO:0043190">
    <property type="term" value="C:ATP-binding cassette (ABC) transporter complex"/>
    <property type="evidence" value="ECO:0007669"/>
    <property type="project" value="InterPro"/>
</dbReference>
<dbReference type="SUPFAM" id="SSF53850">
    <property type="entry name" value="Periplasmic binding protein-like II"/>
    <property type="match status" value="1"/>
</dbReference>
<dbReference type="PANTHER" id="PTHR30290">
    <property type="entry name" value="PERIPLASMIC BINDING COMPONENT OF ABC TRANSPORTER"/>
    <property type="match status" value="1"/>
</dbReference>
<dbReference type="EMBL" id="FPKU01000003">
    <property type="protein sequence ID" value="SFZ86506.1"/>
    <property type="molecule type" value="Genomic_DNA"/>
</dbReference>
<dbReference type="GO" id="GO:0030288">
    <property type="term" value="C:outer membrane-bounded periplasmic space"/>
    <property type="evidence" value="ECO:0007669"/>
    <property type="project" value="UniProtKB-ARBA"/>
</dbReference>
<dbReference type="OrthoDB" id="9803988at2"/>
<dbReference type="PIRSF" id="PIRSF002741">
    <property type="entry name" value="MppA"/>
    <property type="match status" value="1"/>
</dbReference>